<proteinExistence type="predicted"/>
<organism evidence="1">
    <name type="scientific">Fusarium oxysporum (strain Fo5176)</name>
    <name type="common">Fusarium vascular wilt</name>
    <dbReference type="NCBI Taxonomy" id="660025"/>
    <lineage>
        <taxon>Eukaryota</taxon>
        <taxon>Fungi</taxon>
        <taxon>Dikarya</taxon>
        <taxon>Ascomycota</taxon>
        <taxon>Pezizomycotina</taxon>
        <taxon>Sordariomycetes</taxon>
        <taxon>Hypocreomycetidae</taxon>
        <taxon>Hypocreales</taxon>
        <taxon>Nectriaceae</taxon>
        <taxon>Fusarium</taxon>
        <taxon>Fusarium oxysporum species complex</taxon>
    </lineage>
</organism>
<accession>F9F2S9</accession>
<dbReference type="AlphaFoldDB" id="F9F2S9"/>
<dbReference type="PANTHER" id="PTHR38116">
    <property type="entry name" value="CHROMOSOME 7, WHOLE GENOME SHOTGUN SEQUENCE"/>
    <property type="match status" value="1"/>
</dbReference>
<dbReference type="PANTHER" id="PTHR38116:SF1">
    <property type="entry name" value="BZIP DOMAIN-CONTAINING PROTEIN"/>
    <property type="match status" value="1"/>
</dbReference>
<dbReference type="EMBL" id="AFQF01000208">
    <property type="protein sequence ID" value="EGU88782.1"/>
    <property type="molecule type" value="Genomic_DNA"/>
</dbReference>
<reference evidence="1" key="1">
    <citation type="journal article" date="2012" name="Mol. Plant Microbe Interact.">
        <title>A highly conserved effector in Fusarium oxysporum is required for full virulence on Arabidopsis.</title>
        <authorList>
            <person name="Thatcher L.F."/>
            <person name="Gardiner D.M."/>
            <person name="Kazan K."/>
            <person name="Manners J."/>
        </authorList>
    </citation>
    <scope>NUCLEOTIDE SEQUENCE [LARGE SCALE GENOMIC DNA]</scope>
    <source>
        <strain evidence="1">Fo5176</strain>
    </source>
</reference>
<dbReference type="InterPro" id="IPR021833">
    <property type="entry name" value="DUF3425"/>
</dbReference>
<gene>
    <name evidence="1" type="ORF">FOXB_00704</name>
</gene>
<protein>
    <submittedName>
        <fullName evidence="1">Uncharacterized protein</fullName>
    </submittedName>
</protein>
<dbReference type="STRING" id="660025.F9F2S9"/>
<sequence>MSWITRSSTKHSKSRDRLRHLNEATPVLWVPLTARICKPSDTFLRVTMTSVNGNGWIIYPWSPDTKASGINLLLAPKTDSLDDLPFSQTGFQNVINKLKEGDMALSVTFFPGSLTTNAVWYGCDLSKRKFHGDLITDSELICGQLENFDGGVFHPMVLPVVFAGFEREKHIGTARKCLTQFVQRIHDLAHQDLRSMNGNEGFMRSESNKLEDCAPLMKGGCLASYFRLVSSLIHSKAAKPVSQPKTNSYQPQEEQEPAVLLWQNIRFLRIGLQNWQAQLRKMIDHIDQLHDTDFGLPVAARVPNSQTRLHILQEVGGRLKTRLQDLVDEYDEYIRQCTHIMDGLTLETQLELNSIGRKDARINQEISRVNLEVAQMTRLDGSLMKSIAMLCMTFYYETGVKRAWDLEDVWFGLTSSAERRKLQNRLNQRAYRRRRHHRNLAAVQESVECTQAINPKSTRSLSTQAGCVERHSVHVNKLAERPMFLLLKWPNLRRDALEFLQRATANWSLNSPQPRDLPSLSRLNAFDALARNAMVLRIPHEYLETDEHHSLFNYHGPVVHSSKAPLPLSLCPTELQKAIIHHSWLDIFPFPNLRDNILRGIQLGQLEEDELCDRLCCDLLSFNEDSIPSLLIWGDSWDAAGWEFSPQFFKEWGFLLEGCPELIQATNYWREIRGESKIEFDSN</sequence>
<evidence type="ECO:0000313" key="1">
    <source>
        <dbReference type="EMBL" id="EGU88782.1"/>
    </source>
</evidence>
<comment type="caution">
    <text evidence="1">The sequence shown here is derived from an EMBL/GenBank/DDBJ whole genome shotgun (WGS) entry which is preliminary data.</text>
</comment>
<dbReference type="OrthoDB" id="3561681at2759"/>
<dbReference type="Pfam" id="PF11905">
    <property type="entry name" value="DUF3425"/>
    <property type="match status" value="1"/>
</dbReference>
<name>F9F2S9_FUSOF</name>